<dbReference type="AlphaFoldDB" id="A0A9Q8VGC6"/>
<dbReference type="CDD" id="cd12148">
    <property type="entry name" value="fungal_TF_MHR"/>
    <property type="match status" value="1"/>
</dbReference>
<dbReference type="OrthoDB" id="2943660at2759"/>
<dbReference type="GO" id="GO:0000981">
    <property type="term" value="F:DNA-binding transcription factor activity, RNA polymerase II-specific"/>
    <property type="evidence" value="ECO:0007669"/>
    <property type="project" value="InterPro"/>
</dbReference>
<reference evidence="7" key="1">
    <citation type="submission" date="2021-11" db="EMBL/GenBank/DDBJ databases">
        <title>Purpureocillium_takamizusanense_genome.</title>
        <authorList>
            <person name="Nguyen N.-H."/>
        </authorList>
    </citation>
    <scope>NUCLEOTIDE SEQUENCE</scope>
    <source>
        <strain evidence="7">PT3</strain>
    </source>
</reference>
<keyword evidence="2" id="KW-0479">Metal-binding</keyword>
<dbReference type="PANTHER" id="PTHR47338:SF9">
    <property type="entry name" value="ZN(II)2CYS6 TRANSCRIPTION FACTOR (EUROFUNG)"/>
    <property type="match status" value="1"/>
</dbReference>
<keyword evidence="3" id="KW-0805">Transcription regulation</keyword>
<evidence type="ECO:0008006" key="9">
    <source>
        <dbReference type="Google" id="ProtNLM"/>
    </source>
</evidence>
<protein>
    <recommendedName>
        <fullName evidence="9">Transcription factor domain-containing protein</fullName>
    </recommendedName>
</protein>
<comment type="subcellular location">
    <subcellularLocation>
        <location evidence="1">Nucleus</location>
    </subcellularLocation>
</comment>
<sequence length="664" mass="73439">MEDGGPSDPVSRLPQLFTNPPHQERRIDNLEIQMSRLIEQLLPASASMARQEAPPGQTSTPASFLFTSGSWPAVSAGSRQDSFQGSVDDEQSHPVCSSAATDSFDLSEATLRAAGQAYLTWCHSQPIVLFRADNFLDTIASRDRHLLLALQALSLRFPPGNLTSEIQERLTTMANISRGLAMNSVIHSQVELSTLQTFCLLSLVDFAEGNPSLAEIDVGIAAGLANSIPPNYALGDPQECSDCIASISMLQHLQGCVSKNMRLSNALATSHNLSVRSGLTSYNWTAQGSAGASNALPTTLLDKGILKYTYQLSEVWHMARMYAASVVGPDAPPPWNSQSDYSCVMQRHLEVDSTIPLRYRFYRNRFGEKRPESLQERRHYWGPYFFMQIIYATIPCLLNHPFLLSMRLRNFRHTMPQSFIHQSYELITRHAGWIMYFIDTMDKKAVQLSDPTLAHCIAITATIHLQHSFVQEQALCDRSQAGFDKCTNFLRNMGTMWPSAAVMAENLLVLQESVVLAPTQEGLSCDDGTSEPLCLSIDSKLLWNMLIYEKAGRDFSRLDQSIFGSSLTQIPATPRENEHDRVDAAYDLVGYAGISGHKTVPRESPAYAPEDNITPPDTQSVAHGPEIMPTGPSSLIGMGSDSTYEPPFFQANDFGRAIDEWMGL</sequence>
<evidence type="ECO:0000256" key="1">
    <source>
        <dbReference type="ARBA" id="ARBA00004123"/>
    </source>
</evidence>
<evidence type="ECO:0000256" key="3">
    <source>
        <dbReference type="ARBA" id="ARBA00023015"/>
    </source>
</evidence>
<dbReference type="InterPro" id="IPR050815">
    <property type="entry name" value="TF_fung"/>
</dbReference>
<dbReference type="GeneID" id="72072182"/>
<feature type="region of interest" description="Disordered" evidence="6">
    <location>
        <begin position="603"/>
        <end position="623"/>
    </location>
</feature>
<evidence type="ECO:0000256" key="6">
    <source>
        <dbReference type="SAM" id="MobiDB-lite"/>
    </source>
</evidence>
<keyword evidence="8" id="KW-1185">Reference proteome</keyword>
<organism evidence="7 8">
    <name type="scientific">Purpureocillium takamizusanense</name>
    <dbReference type="NCBI Taxonomy" id="2060973"/>
    <lineage>
        <taxon>Eukaryota</taxon>
        <taxon>Fungi</taxon>
        <taxon>Dikarya</taxon>
        <taxon>Ascomycota</taxon>
        <taxon>Pezizomycotina</taxon>
        <taxon>Sordariomycetes</taxon>
        <taxon>Hypocreomycetidae</taxon>
        <taxon>Hypocreales</taxon>
        <taxon>Ophiocordycipitaceae</taxon>
        <taxon>Purpureocillium</taxon>
    </lineage>
</organism>
<dbReference type="PANTHER" id="PTHR47338">
    <property type="entry name" value="ZN(II)2CYS6 TRANSCRIPTION FACTOR (EUROFUNG)-RELATED"/>
    <property type="match status" value="1"/>
</dbReference>
<evidence type="ECO:0000256" key="5">
    <source>
        <dbReference type="ARBA" id="ARBA00023242"/>
    </source>
</evidence>
<proteinExistence type="predicted"/>
<accession>A0A9Q8VGC6</accession>
<dbReference type="Proteomes" id="UP000829364">
    <property type="component" value="Chromosome 12"/>
</dbReference>
<dbReference type="GO" id="GO:0046872">
    <property type="term" value="F:metal ion binding"/>
    <property type="evidence" value="ECO:0007669"/>
    <property type="project" value="UniProtKB-KW"/>
</dbReference>
<evidence type="ECO:0000256" key="2">
    <source>
        <dbReference type="ARBA" id="ARBA00022723"/>
    </source>
</evidence>
<keyword evidence="5" id="KW-0539">Nucleus</keyword>
<feature type="region of interest" description="Disordered" evidence="6">
    <location>
        <begin position="1"/>
        <end position="25"/>
    </location>
</feature>
<keyword evidence="4" id="KW-0804">Transcription</keyword>
<dbReference type="RefSeq" id="XP_047847979.1">
    <property type="nucleotide sequence ID" value="XM_047991966.1"/>
</dbReference>
<dbReference type="GO" id="GO:0005634">
    <property type="term" value="C:nucleus"/>
    <property type="evidence" value="ECO:0007669"/>
    <property type="project" value="UniProtKB-SubCell"/>
</dbReference>
<evidence type="ECO:0000313" key="8">
    <source>
        <dbReference type="Proteomes" id="UP000829364"/>
    </source>
</evidence>
<dbReference type="EMBL" id="CP086365">
    <property type="protein sequence ID" value="UNI24498.1"/>
    <property type="molecule type" value="Genomic_DNA"/>
</dbReference>
<gene>
    <name evidence="7" type="ORF">JDV02_010238</name>
</gene>
<name>A0A9Q8VGC6_9HYPO</name>
<evidence type="ECO:0000256" key="4">
    <source>
        <dbReference type="ARBA" id="ARBA00023163"/>
    </source>
</evidence>
<evidence type="ECO:0000313" key="7">
    <source>
        <dbReference type="EMBL" id="UNI24498.1"/>
    </source>
</evidence>
<dbReference type="KEGG" id="ptkz:JDV02_010238"/>
<feature type="region of interest" description="Disordered" evidence="6">
    <location>
        <begin position="76"/>
        <end position="97"/>
    </location>
</feature>